<evidence type="ECO:0000256" key="1">
    <source>
        <dbReference type="SAM" id="MobiDB-lite"/>
    </source>
</evidence>
<dbReference type="InterPro" id="IPR029062">
    <property type="entry name" value="Class_I_gatase-like"/>
</dbReference>
<dbReference type="SUPFAM" id="SSF52317">
    <property type="entry name" value="Class I glutamine amidotransferase-like"/>
    <property type="match status" value="1"/>
</dbReference>
<dbReference type="STRING" id="1089455.MOPEL_041_00060"/>
<dbReference type="EMBL" id="BAFE01000037">
    <property type="protein sequence ID" value="GAB48063.1"/>
    <property type="molecule type" value="Genomic_DNA"/>
</dbReference>
<gene>
    <name evidence="3" type="ORF">MOPEL_041_00060</name>
</gene>
<organism evidence="3 4">
    <name type="scientific">Mobilicoccus pelagius NBRC 104925</name>
    <dbReference type="NCBI Taxonomy" id="1089455"/>
    <lineage>
        <taxon>Bacteria</taxon>
        <taxon>Bacillati</taxon>
        <taxon>Actinomycetota</taxon>
        <taxon>Actinomycetes</taxon>
        <taxon>Micrococcales</taxon>
        <taxon>Dermatophilaceae</taxon>
        <taxon>Mobilicoccus</taxon>
    </lineage>
</organism>
<reference evidence="3 4" key="1">
    <citation type="submission" date="2012-02" db="EMBL/GenBank/DDBJ databases">
        <title>Whole genome shotgun sequence of Mobilicoccus pelagius NBRC 104925.</title>
        <authorList>
            <person name="Yoshida Y."/>
            <person name="Hosoyama A."/>
            <person name="Tsuchikane K."/>
            <person name="Katsumata H."/>
            <person name="Yamazaki S."/>
            <person name="Fujita N."/>
        </authorList>
    </citation>
    <scope>NUCLEOTIDE SEQUENCE [LARGE SCALE GENOMIC DNA]</scope>
    <source>
        <strain evidence="3 4">NBRC 104925</strain>
    </source>
</reference>
<evidence type="ECO:0000259" key="2">
    <source>
        <dbReference type="Pfam" id="PF00117"/>
    </source>
</evidence>
<dbReference type="PROSITE" id="PS51273">
    <property type="entry name" value="GATASE_TYPE_1"/>
    <property type="match status" value="1"/>
</dbReference>
<dbReference type="PANTHER" id="PTHR42695">
    <property type="entry name" value="GLUTAMINE AMIDOTRANSFERASE YLR126C-RELATED"/>
    <property type="match status" value="1"/>
</dbReference>
<dbReference type="PANTHER" id="PTHR42695:SF5">
    <property type="entry name" value="GLUTAMINE AMIDOTRANSFERASE YLR126C-RELATED"/>
    <property type="match status" value="1"/>
</dbReference>
<dbReference type="Proteomes" id="UP000004367">
    <property type="component" value="Unassembled WGS sequence"/>
</dbReference>
<dbReference type="GO" id="GO:0005829">
    <property type="term" value="C:cytosol"/>
    <property type="evidence" value="ECO:0007669"/>
    <property type="project" value="TreeGrafter"/>
</dbReference>
<feature type="region of interest" description="Disordered" evidence="1">
    <location>
        <begin position="251"/>
        <end position="294"/>
    </location>
</feature>
<sequence length="294" mass="31186">MTVLVVEHEPEAPPGRLGATSLDLHVVRPYAGDVVPDDLSDFAGFVVLGGEMGAYDDTDHPWLAPTRELVRRAAATDVPTLLVCLGHQLGAVALGGAVARNPRGPQWDVVDVGLTEEGRTDALLRHLPDGARVVHWNGDVVTDLPDGAVLLARDPRGDVQAVRYVPRMWGLQCHPEADAEIVARWGADETDPEDAARAARAIAEARSCDALLDGTWRPVLEAFARLVATNRRPSNPAPDCEVTPRPVAETLGPTTGFGAHRAVIDAPVTEAGRPTSVRRGAPAPDHVDETGDGA</sequence>
<dbReference type="AlphaFoldDB" id="H5UQQ5"/>
<proteinExistence type="predicted"/>
<keyword evidence="4" id="KW-1185">Reference proteome</keyword>
<evidence type="ECO:0000313" key="4">
    <source>
        <dbReference type="Proteomes" id="UP000004367"/>
    </source>
</evidence>
<dbReference type="InterPro" id="IPR044992">
    <property type="entry name" value="ChyE-like"/>
</dbReference>
<protein>
    <recommendedName>
        <fullName evidence="2">Glutamine amidotransferase domain-containing protein</fullName>
    </recommendedName>
</protein>
<dbReference type="InterPro" id="IPR017926">
    <property type="entry name" value="GATASE"/>
</dbReference>
<dbReference type="CDD" id="cd01741">
    <property type="entry name" value="GATase1_1"/>
    <property type="match status" value="1"/>
</dbReference>
<feature type="domain" description="Glutamine amidotransferase" evidence="2">
    <location>
        <begin position="22"/>
        <end position="178"/>
    </location>
</feature>
<accession>H5UQQ5</accession>
<dbReference type="RefSeq" id="WP_009481961.1">
    <property type="nucleotide sequence ID" value="NZ_BAFE01000037.1"/>
</dbReference>
<dbReference type="eggNOG" id="COG0518">
    <property type="taxonomic scope" value="Bacteria"/>
</dbReference>
<dbReference type="Gene3D" id="3.40.50.880">
    <property type="match status" value="1"/>
</dbReference>
<comment type="caution">
    <text evidence="3">The sequence shown here is derived from an EMBL/GenBank/DDBJ whole genome shotgun (WGS) entry which is preliminary data.</text>
</comment>
<feature type="compositionally biased region" description="Basic and acidic residues" evidence="1">
    <location>
        <begin position="285"/>
        <end position="294"/>
    </location>
</feature>
<dbReference type="Pfam" id="PF00117">
    <property type="entry name" value="GATase"/>
    <property type="match status" value="1"/>
</dbReference>
<name>H5UQQ5_9MICO</name>
<evidence type="ECO:0000313" key="3">
    <source>
        <dbReference type="EMBL" id="GAB48063.1"/>
    </source>
</evidence>